<evidence type="ECO:0000313" key="2">
    <source>
        <dbReference type="EMBL" id="UGS27406.1"/>
    </source>
</evidence>
<accession>A0ABY3RWY2</accession>
<dbReference type="Proteomes" id="UP001199642">
    <property type="component" value="Chromosome"/>
</dbReference>
<evidence type="ECO:0000259" key="1">
    <source>
        <dbReference type="PROSITE" id="PS51186"/>
    </source>
</evidence>
<dbReference type="Pfam" id="PF00583">
    <property type="entry name" value="Acetyltransf_1"/>
    <property type="match status" value="1"/>
</dbReference>
<dbReference type="InterPro" id="IPR000182">
    <property type="entry name" value="GNAT_dom"/>
</dbReference>
<feature type="domain" description="N-acetyltransferase" evidence="1">
    <location>
        <begin position="15"/>
        <end position="177"/>
    </location>
</feature>
<evidence type="ECO:0000313" key="3">
    <source>
        <dbReference type="Proteomes" id="UP001199642"/>
    </source>
</evidence>
<reference evidence="2 3" key="1">
    <citation type="submission" date="2023-01" db="EMBL/GenBank/DDBJ databases">
        <title>Characterization of estradiol degrading bacteria Microbacterium sp. MZT7 and reveal degrading genes through genome analysis.</title>
        <authorList>
            <person name="Hao P."/>
            <person name="Gao Y."/>
        </authorList>
    </citation>
    <scope>NUCLEOTIDE SEQUENCE [LARGE SCALE GENOMIC DNA]</scope>
    <source>
        <strain evidence="2 3">MZT7</strain>
    </source>
</reference>
<keyword evidence="3" id="KW-1185">Reference proteome</keyword>
<name>A0ABY3RWY2_9MICO</name>
<dbReference type="EC" id="2.3.1.-" evidence="2"/>
<dbReference type="EMBL" id="CP082781">
    <property type="protein sequence ID" value="UGS27406.1"/>
    <property type="molecule type" value="Genomic_DNA"/>
</dbReference>
<keyword evidence="2" id="KW-0808">Transferase</keyword>
<dbReference type="SUPFAM" id="SSF55729">
    <property type="entry name" value="Acyl-CoA N-acyltransferases (Nat)"/>
    <property type="match status" value="1"/>
</dbReference>
<gene>
    <name evidence="2" type="ORF">K8F61_04185</name>
</gene>
<keyword evidence="2" id="KW-0012">Acyltransferase</keyword>
<dbReference type="GO" id="GO:0016746">
    <property type="term" value="F:acyltransferase activity"/>
    <property type="evidence" value="ECO:0007669"/>
    <property type="project" value="UniProtKB-KW"/>
</dbReference>
<organism evidence="2 3">
    <name type="scientific">Microbacterium resistens</name>
    <dbReference type="NCBI Taxonomy" id="156977"/>
    <lineage>
        <taxon>Bacteria</taxon>
        <taxon>Bacillati</taxon>
        <taxon>Actinomycetota</taxon>
        <taxon>Actinomycetes</taxon>
        <taxon>Micrococcales</taxon>
        <taxon>Microbacteriaceae</taxon>
        <taxon>Microbacterium</taxon>
    </lineage>
</organism>
<protein>
    <submittedName>
        <fullName evidence="2">GNAT family N-acetyltransferase</fullName>
        <ecNumber evidence="2">2.3.1.-</ecNumber>
    </submittedName>
</protein>
<dbReference type="PROSITE" id="PS51186">
    <property type="entry name" value="GNAT"/>
    <property type="match status" value="1"/>
</dbReference>
<dbReference type="RefSeq" id="WP_231820778.1">
    <property type="nucleotide sequence ID" value="NZ_CP082781.1"/>
</dbReference>
<dbReference type="Gene3D" id="3.40.630.30">
    <property type="match status" value="1"/>
</dbReference>
<dbReference type="InterPro" id="IPR016181">
    <property type="entry name" value="Acyl_CoA_acyltransferase"/>
</dbReference>
<proteinExistence type="predicted"/>
<sequence>MAHAEPDAPGRRIHVTTAAPTERHARSIWDCYRTVFGDAPDYSVWVEETLRRHARRDGFRLVSATDGSAVTGFAWGYIGCRGQYWTDLAAGALSPDVAATWLGGHFEFVELGVAPERRRHGLGQALHDALLQGVDRPCLLSTIDEPSDPAVRLYVRSGWRRLGVLTPGRLIMGRMPERTPR</sequence>